<keyword evidence="10" id="KW-1185">Reference proteome</keyword>
<comment type="catalytic activity">
    <reaction evidence="7">
        <text>a 1-O-(1Z-alkenyl)-sn-glycero-3-phosphoethanolamine + H2O = a 2,3-saturated aldehyde + sn-glycero-3-phosphoethanolamine</text>
        <dbReference type="Rhea" id="RHEA:16905"/>
        <dbReference type="ChEBI" id="CHEBI:15377"/>
        <dbReference type="ChEBI" id="CHEBI:73359"/>
        <dbReference type="ChEBI" id="CHEBI:77288"/>
        <dbReference type="ChEBI" id="CHEBI:143890"/>
        <dbReference type="EC" id="3.3.2.2"/>
    </reaction>
</comment>
<evidence type="ECO:0000313" key="11">
    <source>
        <dbReference type="WBParaSite" id="ACAC_0001032701-mRNA-1"/>
    </source>
</evidence>
<evidence type="ECO:0000256" key="1">
    <source>
        <dbReference type="ARBA" id="ARBA00004141"/>
    </source>
</evidence>
<organism evidence="10 11">
    <name type="scientific">Angiostrongylus cantonensis</name>
    <name type="common">Rat lungworm</name>
    <dbReference type="NCBI Taxonomy" id="6313"/>
    <lineage>
        <taxon>Eukaryota</taxon>
        <taxon>Metazoa</taxon>
        <taxon>Ecdysozoa</taxon>
        <taxon>Nematoda</taxon>
        <taxon>Chromadorea</taxon>
        <taxon>Rhabditida</taxon>
        <taxon>Rhabditina</taxon>
        <taxon>Rhabditomorpha</taxon>
        <taxon>Strongyloidea</taxon>
        <taxon>Metastrongylidae</taxon>
        <taxon>Angiostrongylus</taxon>
    </lineage>
</organism>
<dbReference type="GO" id="GO:0047408">
    <property type="term" value="F:alkenylglycerophosphocholine hydrolase activity"/>
    <property type="evidence" value="ECO:0007669"/>
    <property type="project" value="UniProtKB-EC"/>
</dbReference>
<dbReference type="AlphaFoldDB" id="A0A0K0DGT1"/>
<dbReference type="GO" id="GO:0016020">
    <property type="term" value="C:membrane"/>
    <property type="evidence" value="ECO:0007669"/>
    <property type="project" value="UniProtKB-SubCell"/>
</dbReference>
<dbReference type="Pfam" id="PF07947">
    <property type="entry name" value="YhhN"/>
    <property type="match status" value="1"/>
</dbReference>
<feature type="transmembrane region" description="Helical" evidence="9">
    <location>
        <begin position="29"/>
        <end position="51"/>
    </location>
</feature>
<evidence type="ECO:0000256" key="2">
    <source>
        <dbReference type="ARBA" id="ARBA00007375"/>
    </source>
</evidence>
<feature type="transmembrane region" description="Helical" evidence="9">
    <location>
        <begin position="180"/>
        <end position="198"/>
    </location>
</feature>
<sequence length="239" mass="26777">MRSVLLAVGAVYFLLVANFYNESHGFTKFYNAMYAIWKVVPIVFLTIFTAVDGGGLPTTERTLCALGLCFGGVGDVLIGLSHEGIVTGAIAFGIGHFFYMVCYCDGHFFSRPTTLCWPLLVITFLWGFIIGEFCVFPMFDEHPFAVTVMVLYSLILSSCLAITGSQYYNRQKVDDKEGLLLRYIGFLLFYISDSVLIMNHTGYKIPFPQLIILGTYYTAQYLILCGNIHTALHVKVIRN</sequence>
<reference evidence="11" key="2">
    <citation type="submission" date="2017-02" db="UniProtKB">
        <authorList>
            <consortium name="WormBaseParasite"/>
        </authorList>
    </citation>
    <scope>IDENTIFICATION</scope>
</reference>
<dbReference type="PANTHER" id="PTHR31885">
    <property type="entry name" value="GH04784P"/>
    <property type="match status" value="1"/>
</dbReference>
<dbReference type="InterPro" id="IPR012506">
    <property type="entry name" value="TMEM86B-like"/>
</dbReference>
<evidence type="ECO:0000256" key="9">
    <source>
        <dbReference type="SAM" id="Phobius"/>
    </source>
</evidence>
<protein>
    <recommendedName>
        <fullName evidence="6">lysoplasmalogenase</fullName>
        <ecNumber evidence="6">3.3.2.2</ecNumber>
    </recommendedName>
</protein>
<dbReference type="EC" id="3.3.2.2" evidence="6"/>
<name>A0A0K0DGT1_ANGCA</name>
<feature type="transmembrane region" description="Helical" evidence="9">
    <location>
        <begin position="210"/>
        <end position="232"/>
    </location>
</feature>
<feature type="transmembrane region" description="Helical" evidence="9">
    <location>
        <begin position="86"/>
        <end position="104"/>
    </location>
</feature>
<dbReference type="STRING" id="6313.A0A0K0DGT1"/>
<reference evidence="10" key="1">
    <citation type="submission" date="2012-09" db="EMBL/GenBank/DDBJ databases">
        <authorList>
            <person name="Martin A.A."/>
        </authorList>
    </citation>
    <scope>NUCLEOTIDE SEQUENCE</scope>
</reference>
<comment type="catalytic activity">
    <reaction evidence="8">
        <text>a 1-O-(1Z-alkenyl)-sn-glycero-3-phosphocholine + H2O = a 2,3-saturated aldehyde + sn-glycerol 3-phosphocholine</text>
        <dbReference type="Rhea" id="RHEA:22544"/>
        <dbReference type="ChEBI" id="CHEBI:15377"/>
        <dbReference type="ChEBI" id="CHEBI:16870"/>
        <dbReference type="ChEBI" id="CHEBI:73359"/>
        <dbReference type="ChEBI" id="CHEBI:77287"/>
        <dbReference type="EC" id="3.3.2.2"/>
    </reaction>
</comment>
<comment type="similarity">
    <text evidence="2">Belongs to the TMEM86 family.</text>
</comment>
<dbReference type="PANTHER" id="PTHR31885:SF6">
    <property type="entry name" value="GH04784P"/>
    <property type="match status" value="1"/>
</dbReference>
<evidence type="ECO:0000256" key="5">
    <source>
        <dbReference type="ARBA" id="ARBA00023136"/>
    </source>
</evidence>
<comment type="subcellular location">
    <subcellularLocation>
        <location evidence="1">Membrane</location>
        <topology evidence="1">Multi-pass membrane protein</topology>
    </subcellularLocation>
</comment>
<dbReference type="Proteomes" id="UP000035642">
    <property type="component" value="Unassembled WGS sequence"/>
</dbReference>
<feature type="transmembrane region" description="Helical" evidence="9">
    <location>
        <begin position="116"/>
        <end position="139"/>
    </location>
</feature>
<accession>A0A0K0DGT1</accession>
<evidence type="ECO:0000313" key="10">
    <source>
        <dbReference type="Proteomes" id="UP000035642"/>
    </source>
</evidence>
<dbReference type="WBParaSite" id="ACAC_0001032701-mRNA-1">
    <property type="protein sequence ID" value="ACAC_0001032701-mRNA-1"/>
    <property type="gene ID" value="ACAC_0001032701"/>
</dbReference>
<proteinExistence type="inferred from homology"/>
<evidence type="ECO:0000256" key="8">
    <source>
        <dbReference type="ARBA" id="ARBA00049560"/>
    </source>
</evidence>
<feature type="transmembrane region" description="Helical" evidence="9">
    <location>
        <begin position="145"/>
        <end position="168"/>
    </location>
</feature>
<evidence type="ECO:0000256" key="7">
    <source>
        <dbReference type="ARBA" id="ARBA00049458"/>
    </source>
</evidence>
<evidence type="ECO:0000256" key="4">
    <source>
        <dbReference type="ARBA" id="ARBA00022989"/>
    </source>
</evidence>
<keyword evidence="5 9" id="KW-0472">Membrane</keyword>
<evidence type="ECO:0000256" key="3">
    <source>
        <dbReference type="ARBA" id="ARBA00022692"/>
    </source>
</evidence>
<keyword evidence="4 9" id="KW-1133">Transmembrane helix</keyword>
<keyword evidence="3 9" id="KW-0812">Transmembrane</keyword>
<evidence type="ECO:0000256" key="6">
    <source>
        <dbReference type="ARBA" id="ARBA00035673"/>
    </source>
</evidence>